<gene>
    <name evidence="1" type="ORF">GGR06_004295</name>
</gene>
<organism evidence="1 2">
    <name type="scientific">Bacteroides reticulotermitis</name>
    <dbReference type="NCBI Taxonomy" id="1133319"/>
    <lineage>
        <taxon>Bacteria</taxon>
        <taxon>Pseudomonadati</taxon>
        <taxon>Bacteroidota</taxon>
        <taxon>Bacteroidia</taxon>
        <taxon>Bacteroidales</taxon>
        <taxon>Bacteroidaceae</taxon>
        <taxon>Bacteroides</taxon>
    </lineage>
</organism>
<sequence>MAIPIINLHLTASLYRKEGIGNFDNYFPENPQESYLFALRVIGFYPATVENHKKIVAYALYFFAG</sequence>
<dbReference type="EMBL" id="JACIER010000040">
    <property type="protein sequence ID" value="MBB4046458.1"/>
    <property type="molecule type" value="Genomic_DNA"/>
</dbReference>
<proteinExistence type="predicted"/>
<protein>
    <submittedName>
        <fullName evidence="1">Uncharacterized protein</fullName>
    </submittedName>
</protein>
<evidence type="ECO:0000313" key="1">
    <source>
        <dbReference type="EMBL" id="MBB4046458.1"/>
    </source>
</evidence>
<dbReference type="AlphaFoldDB" id="A0A840D7K3"/>
<keyword evidence="2" id="KW-1185">Reference proteome</keyword>
<name>A0A840D7K3_9BACE</name>
<reference evidence="1" key="1">
    <citation type="submission" date="2020-08" db="EMBL/GenBank/DDBJ databases">
        <title>Genomic Encyclopedia of Type Strains, Phase IV (KMG-IV): sequencing the most valuable type-strain genomes for metagenomic binning, comparative biology and taxonomic classification.</title>
        <authorList>
            <person name="Goeker M."/>
        </authorList>
    </citation>
    <scope>NUCLEOTIDE SEQUENCE [LARGE SCALE GENOMIC DNA]</scope>
    <source>
        <strain evidence="1">DSM 105720</strain>
    </source>
</reference>
<dbReference type="Proteomes" id="UP000560658">
    <property type="component" value="Unassembled WGS sequence"/>
</dbReference>
<dbReference type="RefSeq" id="WP_148298512.1">
    <property type="nucleotide sequence ID" value="NZ_JACIER010000040.1"/>
</dbReference>
<comment type="caution">
    <text evidence="1">The sequence shown here is derived from an EMBL/GenBank/DDBJ whole genome shotgun (WGS) entry which is preliminary data.</text>
</comment>
<accession>A0A840D7K3</accession>
<evidence type="ECO:0000313" key="2">
    <source>
        <dbReference type="Proteomes" id="UP000560658"/>
    </source>
</evidence>